<organism evidence="1 2">
    <name type="scientific">Malus baccata</name>
    <name type="common">Siberian crab apple</name>
    <name type="synonym">Pyrus baccata</name>
    <dbReference type="NCBI Taxonomy" id="106549"/>
    <lineage>
        <taxon>Eukaryota</taxon>
        <taxon>Viridiplantae</taxon>
        <taxon>Streptophyta</taxon>
        <taxon>Embryophyta</taxon>
        <taxon>Tracheophyta</taxon>
        <taxon>Spermatophyta</taxon>
        <taxon>Magnoliopsida</taxon>
        <taxon>eudicotyledons</taxon>
        <taxon>Gunneridae</taxon>
        <taxon>Pentapetalae</taxon>
        <taxon>rosids</taxon>
        <taxon>fabids</taxon>
        <taxon>Rosales</taxon>
        <taxon>Rosaceae</taxon>
        <taxon>Amygdaloideae</taxon>
        <taxon>Maleae</taxon>
        <taxon>Malus</taxon>
    </lineage>
</organism>
<dbReference type="Proteomes" id="UP000315295">
    <property type="component" value="Unassembled WGS sequence"/>
</dbReference>
<proteinExistence type="predicted"/>
<name>A0A540K7V5_MALBA</name>
<dbReference type="EMBL" id="VIEB01001858">
    <property type="protein sequence ID" value="TQD70318.1"/>
    <property type="molecule type" value="Genomic_DNA"/>
</dbReference>
<sequence>MLMQLGAIFPNLVFESTTTPTFTGFIYKIATRMLLAFYEDAIGSNDGNARLGHGWGHAACGERGKEGGGREGMRLAERSQLFNEKAKINPFDLFIGDGTHDHQCSE</sequence>
<dbReference type="AlphaFoldDB" id="A0A540K7V5"/>
<accession>A0A540K7V5</accession>
<comment type="caution">
    <text evidence="1">The sequence shown here is derived from an EMBL/GenBank/DDBJ whole genome shotgun (WGS) entry which is preliminary data.</text>
</comment>
<evidence type="ECO:0000313" key="2">
    <source>
        <dbReference type="Proteomes" id="UP000315295"/>
    </source>
</evidence>
<gene>
    <name evidence="1" type="ORF">C1H46_044146</name>
</gene>
<reference evidence="1 2" key="1">
    <citation type="journal article" date="2019" name="G3 (Bethesda)">
        <title>Sequencing of a Wild Apple (Malus baccata) Genome Unravels the Differences Between Cultivated and Wild Apple Species Regarding Disease Resistance and Cold Tolerance.</title>
        <authorList>
            <person name="Chen X."/>
        </authorList>
    </citation>
    <scope>NUCLEOTIDE SEQUENCE [LARGE SCALE GENOMIC DNA]</scope>
    <source>
        <strain evidence="2">cv. Shandingzi</strain>
        <tissue evidence="1">Leaves</tissue>
    </source>
</reference>
<keyword evidence="2" id="KW-1185">Reference proteome</keyword>
<evidence type="ECO:0000313" key="1">
    <source>
        <dbReference type="EMBL" id="TQD70318.1"/>
    </source>
</evidence>
<protein>
    <submittedName>
        <fullName evidence="1">Uncharacterized protein</fullName>
    </submittedName>
</protein>